<feature type="region of interest" description="Disordered" evidence="1">
    <location>
        <begin position="47"/>
        <end position="79"/>
    </location>
</feature>
<evidence type="ECO:0000313" key="2">
    <source>
        <dbReference type="EMBL" id="GBP96408.1"/>
    </source>
</evidence>
<sequence length="103" mass="11603">MEKAGKTLAEVASTREMLGQMHVPERLEEIRKVVTRPAPRVMNYAEAAAKQDGGRRREPGPFTRPGTGHTSSWLPNSRTTPQSMLLRNFAVWWMPEMGVAVDR</sequence>
<name>A0A4C2A8I4_EUMVA</name>
<organism evidence="2 3">
    <name type="scientific">Eumeta variegata</name>
    <name type="common">Bagworm moth</name>
    <name type="synonym">Eumeta japonica</name>
    <dbReference type="NCBI Taxonomy" id="151549"/>
    <lineage>
        <taxon>Eukaryota</taxon>
        <taxon>Metazoa</taxon>
        <taxon>Ecdysozoa</taxon>
        <taxon>Arthropoda</taxon>
        <taxon>Hexapoda</taxon>
        <taxon>Insecta</taxon>
        <taxon>Pterygota</taxon>
        <taxon>Neoptera</taxon>
        <taxon>Endopterygota</taxon>
        <taxon>Lepidoptera</taxon>
        <taxon>Glossata</taxon>
        <taxon>Ditrysia</taxon>
        <taxon>Tineoidea</taxon>
        <taxon>Psychidae</taxon>
        <taxon>Oiketicinae</taxon>
        <taxon>Eumeta</taxon>
    </lineage>
</organism>
<feature type="compositionally biased region" description="Polar residues" evidence="1">
    <location>
        <begin position="68"/>
        <end position="79"/>
    </location>
</feature>
<keyword evidence="3" id="KW-1185">Reference proteome</keyword>
<protein>
    <submittedName>
        <fullName evidence="2">Uncharacterized protein</fullName>
    </submittedName>
</protein>
<dbReference type="Proteomes" id="UP000299102">
    <property type="component" value="Unassembled WGS sequence"/>
</dbReference>
<evidence type="ECO:0000313" key="3">
    <source>
        <dbReference type="Proteomes" id="UP000299102"/>
    </source>
</evidence>
<dbReference type="AlphaFoldDB" id="A0A4C2A8I4"/>
<evidence type="ECO:0000256" key="1">
    <source>
        <dbReference type="SAM" id="MobiDB-lite"/>
    </source>
</evidence>
<dbReference type="EMBL" id="BGZK01002775">
    <property type="protein sequence ID" value="GBP96408.1"/>
    <property type="molecule type" value="Genomic_DNA"/>
</dbReference>
<comment type="caution">
    <text evidence="2">The sequence shown here is derived from an EMBL/GenBank/DDBJ whole genome shotgun (WGS) entry which is preliminary data.</text>
</comment>
<reference evidence="2 3" key="1">
    <citation type="journal article" date="2019" name="Commun. Biol.">
        <title>The bagworm genome reveals a unique fibroin gene that provides high tensile strength.</title>
        <authorList>
            <person name="Kono N."/>
            <person name="Nakamura H."/>
            <person name="Ohtoshi R."/>
            <person name="Tomita M."/>
            <person name="Numata K."/>
            <person name="Arakawa K."/>
        </authorList>
    </citation>
    <scope>NUCLEOTIDE SEQUENCE [LARGE SCALE GENOMIC DNA]</scope>
</reference>
<accession>A0A4C2A8I4</accession>
<proteinExistence type="predicted"/>
<gene>
    <name evidence="2" type="ORF">EVAR_90505_1</name>
</gene>